<reference evidence="6" key="1">
    <citation type="journal article" date="2014" name="Genome Biol.">
        <title>Genome analysis of a major urban malaria vector mosquito, Anopheles stephensi.</title>
        <authorList>
            <person name="Jiang X."/>
            <person name="Peery A."/>
            <person name="Hall A.B."/>
            <person name="Sharma A."/>
            <person name="Chen X.G."/>
            <person name="Waterhouse R.M."/>
            <person name="Komissarov A."/>
            <person name="Riehle M.M."/>
            <person name="Shouche Y."/>
            <person name="Sharakhova M.V."/>
            <person name="Lawson D."/>
            <person name="Pakpour N."/>
            <person name="Arensburger P."/>
            <person name="Davidson V.L."/>
            <person name="Eiglmeier K."/>
            <person name="Emrich S."/>
            <person name="George P."/>
            <person name="Kennedy R.C."/>
            <person name="Mane S.P."/>
            <person name="Maslen G."/>
            <person name="Oringanje C."/>
            <person name="Qi Y."/>
            <person name="Settlage R."/>
            <person name="Tojo M."/>
            <person name="Tubio J.M."/>
            <person name="Unger M.F."/>
            <person name="Wang B."/>
            <person name="Vernick K.D."/>
            <person name="Ribeiro J.M."/>
            <person name="James A.A."/>
            <person name="Michel K."/>
            <person name="Riehle M.A."/>
            <person name="Luckhart S."/>
            <person name="Sharakhov I.V."/>
            <person name="Tu Z."/>
        </authorList>
    </citation>
    <scope>NUCLEOTIDE SEQUENCE [LARGE SCALE GENOMIC DNA]</scope>
    <source>
        <strain evidence="6">Indian</strain>
    </source>
</reference>
<dbReference type="InterPro" id="IPR015510">
    <property type="entry name" value="PGRP"/>
</dbReference>
<comment type="similarity">
    <text evidence="1">Belongs to the N-acetylmuramoyl-L-alanine amidase 2 family.</text>
</comment>
<dbReference type="PANTHER" id="PTHR11022:SF73">
    <property type="entry name" value="PEPTIDOGLYCAN-RECOGNITION PROTEIN LD"/>
    <property type="match status" value="1"/>
</dbReference>
<dbReference type="InterPro" id="IPR036505">
    <property type="entry name" value="Amidase/PGRP_sf"/>
</dbReference>
<accession>A0A182Y123</accession>
<dbReference type="VEuPathDB" id="VectorBase:ASTE010245"/>
<keyword evidence="2" id="KW-0399">Innate immunity</keyword>
<evidence type="ECO:0000313" key="6">
    <source>
        <dbReference type="Proteomes" id="UP000076408"/>
    </source>
</evidence>
<dbReference type="GO" id="GO:0008745">
    <property type="term" value="F:N-acetylmuramoyl-L-alanine amidase activity"/>
    <property type="evidence" value="ECO:0007669"/>
    <property type="project" value="InterPro"/>
</dbReference>
<proteinExistence type="inferred from homology"/>
<dbReference type="PANTHER" id="PTHR11022">
    <property type="entry name" value="PEPTIDOGLYCAN RECOGNITION PROTEIN"/>
    <property type="match status" value="1"/>
</dbReference>
<name>A0A182Y123_ANOST</name>
<keyword evidence="3" id="KW-0391">Immunity</keyword>
<evidence type="ECO:0000256" key="3">
    <source>
        <dbReference type="ARBA" id="ARBA00022859"/>
    </source>
</evidence>
<dbReference type="GO" id="GO:0045087">
    <property type="term" value="P:innate immune response"/>
    <property type="evidence" value="ECO:0007669"/>
    <property type="project" value="UniProtKB-KW"/>
</dbReference>
<dbReference type="GO" id="GO:0009253">
    <property type="term" value="P:peptidoglycan catabolic process"/>
    <property type="evidence" value="ECO:0007669"/>
    <property type="project" value="InterPro"/>
</dbReference>
<dbReference type="CDD" id="cd06583">
    <property type="entry name" value="PGRP"/>
    <property type="match status" value="1"/>
</dbReference>
<dbReference type="AlphaFoldDB" id="A0A182Y123"/>
<dbReference type="GO" id="GO:0008270">
    <property type="term" value="F:zinc ion binding"/>
    <property type="evidence" value="ECO:0007669"/>
    <property type="project" value="InterPro"/>
</dbReference>
<dbReference type="InterPro" id="IPR006619">
    <property type="entry name" value="PGRP_domain_met/bac"/>
</dbReference>
<dbReference type="Proteomes" id="UP000076408">
    <property type="component" value="Unassembled WGS sequence"/>
</dbReference>
<dbReference type="Gene3D" id="3.40.80.10">
    <property type="entry name" value="Peptidoglycan recognition protein-like"/>
    <property type="match status" value="1"/>
</dbReference>
<evidence type="ECO:0000256" key="2">
    <source>
        <dbReference type="ARBA" id="ARBA00022588"/>
    </source>
</evidence>
<dbReference type="Pfam" id="PF01510">
    <property type="entry name" value="Amidase_2"/>
    <property type="match status" value="1"/>
</dbReference>
<evidence type="ECO:0000256" key="1">
    <source>
        <dbReference type="ARBA" id="ARBA00007553"/>
    </source>
</evidence>
<dbReference type="EnsemblMetazoa" id="ASTEI02158-RA">
    <property type="protein sequence ID" value="ASTEI02158-PA"/>
    <property type="gene ID" value="ASTEI02158"/>
</dbReference>
<reference evidence="5" key="2">
    <citation type="submission" date="2020-05" db="UniProtKB">
        <authorList>
            <consortium name="EnsemblMetazoa"/>
        </authorList>
    </citation>
    <scope>IDENTIFICATION</scope>
    <source>
        <strain evidence="5">Indian</strain>
    </source>
</reference>
<evidence type="ECO:0000259" key="4">
    <source>
        <dbReference type="SMART" id="SM00701"/>
    </source>
</evidence>
<evidence type="ECO:0000313" key="5">
    <source>
        <dbReference type="EnsemblMetazoa" id="ASTEI02158-PA"/>
    </source>
</evidence>
<organism evidence="5 6">
    <name type="scientific">Anopheles stephensi</name>
    <name type="common">Indo-Pakistan malaria mosquito</name>
    <dbReference type="NCBI Taxonomy" id="30069"/>
    <lineage>
        <taxon>Eukaryota</taxon>
        <taxon>Metazoa</taxon>
        <taxon>Ecdysozoa</taxon>
        <taxon>Arthropoda</taxon>
        <taxon>Hexapoda</taxon>
        <taxon>Insecta</taxon>
        <taxon>Pterygota</taxon>
        <taxon>Neoptera</taxon>
        <taxon>Endopterygota</taxon>
        <taxon>Diptera</taxon>
        <taxon>Nematocera</taxon>
        <taxon>Culicoidea</taxon>
        <taxon>Culicidae</taxon>
        <taxon>Anophelinae</taxon>
        <taxon>Anopheles</taxon>
    </lineage>
</organism>
<dbReference type="SUPFAM" id="SSF55846">
    <property type="entry name" value="N-acetylmuramoyl-L-alanine amidase-like"/>
    <property type="match status" value="1"/>
</dbReference>
<dbReference type="OMA" id="QLQRWPH"/>
<feature type="domain" description="Peptidoglycan recognition protein family" evidence="4">
    <location>
        <begin position="157"/>
        <end position="301"/>
    </location>
</feature>
<dbReference type="VEuPathDB" id="VectorBase:ASTEI02158"/>
<dbReference type="VEuPathDB" id="VectorBase:ASTEI20_035625"/>
<dbReference type="SMART" id="SM00701">
    <property type="entry name" value="PGRP"/>
    <property type="match status" value="1"/>
</dbReference>
<protein>
    <recommendedName>
        <fullName evidence="4">Peptidoglycan recognition protein family domain-containing protein</fullName>
    </recommendedName>
</protein>
<dbReference type="STRING" id="30069.A0A182Y123"/>
<keyword evidence="6" id="KW-1185">Reference proteome</keyword>
<sequence>MLIVLNSRFFASFIERRLETLVESFADQDSDRTTTVRPEHFLERAGAKCFTLMLSTARTVAASSSSRLHSPVAWNRKSDYYDLEAGEAERTPLLYTRESARAAYRRAKRRAEDPTKIHPVAVGLMVALLIFLLLGVVIGVYLLLLTIQRPWPVSHPFFLVERPAWWQYPVALEAATLDKQAVTDVIVVDTGAEGCFDQESCVRLLQNTEQRCWTASRDHIPYNFLIGGDGVTYEARGWKSQHGFEDLPGRNTTLVVGMIGNFTDRQPTAVQYAELKAFFTESIRRFSLSPHYRLHGFINTTHATNDGAALYGQLQRWPHWKGFV</sequence>
<dbReference type="InterPro" id="IPR002502">
    <property type="entry name" value="Amidase_domain"/>
</dbReference>